<evidence type="ECO:0000259" key="2">
    <source>
        <dbReference type="Pfam" id="PF17777"/>
    </source>
</evidence>
<evidence type="ECO:0000256" key="1">
    <source>
        <dbReference type="ARBA" id="ARBA00008889"/>
    </source>
</evidence>
<dbReference type="PANTHER" id="PTHR45841">
    <property type="entry name" value="MRNA TURNOVER PROTEIN 4 MRTO4"/>
    <property type="match status" value="1"/>
</dbReference>
<dbReference type="Pfam" id="PF00466">
    <property type="entry name" value="Ribosomal_L10"/>
    <property type="match status" value="1"/>
</dbReference>
<feature type="domain" description="Large ribosomal subunit protein uL10-like insertion" evidence="2">
    <location>
        <begin position="128"/>
        <end position="199"/>
    </location>
</feature>
<gene>
    <name evidence="3" type="ORF">SO694_00209010</name>
</gene>
<dbReference type="SUPFAM" id="SSF160369">
    <property type="entry name" value="Ribosomal protein L10-like"/>
    <property type="match status" value="1"/>
</dbReference>
<dbReference type="Proteomes" id="UP001363151">
    <property type="component" value="Unassembled WGS sequence"/>
</dbReference>
<name>A0ABR1FNS0_AURAN</name>
<evidence type="ECO:0000313" key="3">
    <source>
        <dbReference type="EMBL" id="KAK7234454.1"/>
    </source>
</evidence>
<comment type="similarity">
    <text evidence="1">Belongs to the universal ribosomal protein uL10 family.</text>
</comment>
<sequence>MPVSKRAKKVSLTKVKKKAPRAGRSQYVDKLRQGVEARPNLFVVEIDEHSRPTQFKALRTSLPGDSALFLGKQTLMKVALGDCEENELKPAISQLSGALKGGHALIATDAPRAAIVAALEGCRAPEFATAGFVPDEHVVLEKGDLDVAKYPVSMLAVFKKMDMPVEVQDSKLVLIDNFRVASKNKPISAEQAKMLTHMDLKLHEFAPAVVASYVDGDFSAP</sequence>
<dbReference type="InterPro" id="IPR001790">
    <property type="entry name" value="Ribosomal_uL10"/>
</dbReference>
<keyword evidence="4" id="KW-1185">Reference proteome</keyword>
<dbReference type="PANTHER" id="PTHR45841:SF1">
    <property type="entry name" value="MRNA TURNOVER PROTEIN 4 HOMOLOG"/>
    <property type="match status" value="1"/>
</dbReference>
<dbReference type="Pfam" id="PF17777">
    <property type="entry name" value="RL10P_insert"/>
    <property type="match status" value="1"/>
</dbReference>
<dbReference type="EMBL" id="JBBJCI010000324">
    <property type="protein sequence ID" value="KAK7234454.1"/>
    <property type="molecule type" value="Genomic_DNA"/>
</dbReference>
<protein>
    <recommendedName>
        <fullName evidence="2">Large ribosomal subunit protein uL10-like insertion domain-containing protein</fullName>
    </recommendedName>
</protein>
<dbReference type="InterPro" id="IPR040637">
    <property type="entry name" value="Ribosomal_uL10-like_insert"/>
</dbReference>
<comment type="caution">
    <text evidence="3">The sequence shown here is derived from an EMBL/GenBank/DDBJ whole genome shotgun (WGS) entry which is preliminary data.</text>
</comment>
<dbReference type="Gene3D" id="3.90.105.20">
    <property type="match status" value="1"/>
</dbReference>
<proteinExistence type="inferred from homology"/>
<accession>A0ABR1FNS0</accession>
<reference evidence="3 4" key="1">
    <citation type="submission" date="2024-03" db="EMBL/GenBank/DDBJ databases">
        <title>Aureococcus anophagefferens CCMP1851 and Kratosvirus quantuckense: Draft genome of a second virus-susceptible host strain in the model system.</title>
        <authorList>
            <person name="Chase E."/>
            <person name="Truchon A.R."/>
            <person name="Schepens W."/>
            <person name="Wilhelm S.W."/>
        </authorList>
    </citation>
    <scope>NUCLEOTIDE SEQUENCE [LARGE SCALE GENOMIC DNA]</scope>
    <source>
        <strain evidence="3 4">CCMP1851</strain>
    </source>
</reference>
<dbReference type="InterPro" id="IPR051742">
    <property type="entry name" value="Ribosome_Assembly_uL10"/>
</dbReference>
<dbReference type="InterPro" id="IPR043164">
    <property type="entry name" value="Ribosomal_uL10-like_insert_sf"/>
</dbReference>
<organism evidence="3 4">
    <name type="scientific">Aureococcus anophagefferens</name>
    <name type="common">Harmful bloom alga</name>
    <dbReference type="NCBI Taxonomy" id="44056"/>
    <lineage>
        <taxon>Eukaryota</taxon>
        <taxon>Sar</taxon>
        <taxon>Stramenopiles</taxon>
        <taxon>Ochrophyta</taxon>
        <taxon>Pelagophyceae</taxon>
        <taxon>Pelagomonadales</taxon>
        <taxon>Pelagomonadaceae</taxon>
        <taxon>Aureococcus</taxon>
    </lineage>
</organism>
<evidence type="ECO:0000313" key="4">
    <source>
        <dbReference type="Proteomes" id="UP001363151"/>
    </source>
</evidence>
<dbReference type="InterPro" id="IPR043141">
    <property type="entry name" value="Ribosomal_uL10-like_sf"/>
</dbReference>
<dbReference type="Gene3D" id="3.30.70.1730">
    <property type="match status" value="1"/>
</dbReference>